<dbReference type="InterPro" id="IPR002110">
    <property type="entry name" value="Ankyrin_rpt"/>
</dbReference>
<dbReference type="PROSITE" id="PS50297">
    <property type="entry name" value="ANK_REP_REGION"/>
    <property type="match status" value="1"/>
</dbReference>
<evidence type="ECO:0000313" key="4">
    <source>
        <dbReference type="EMBL" id="CAI3974859.1"/>
    </source>
</evidence>
<evidence type="ECO:0000256" key="1">
    <source>
        <dbReference type="ARBA" id="ARBA00022737"/>
    </source>
</evidence>
<feature type="repeat" description="ANK" evidence="3">
    <location>
        <begin position="87"/>
        <end position="119"/>
    </location>
</feature>
<organism evidence="4">
    <name type="scientific">Cladocopium goreaui</name>
    <dbReference type="NCBI Taxonomy" id="2562237"/>
    <lineage>
        <taxon>Eukaryota</taxon>
        <taxon>Sar</taxon>
        <taxon>Alveolata</taxon>
        <taxon>Dinophyceae</taxon>
        <taxon>Suessiales</taxon>
        <taxon>Symbiodiniaceae</taxon>
        <taxon>Cladocopium</taxon>
    </lineage>
</organism>
<keyword evidence="6" id="KW-1185">Reference proteome</keyword>
<evidence type="ECO:0000313" key="5">
    <source>
        <dbReference type="EMBL" id="CAL4762171.1"/>
    </source>
</evidence>
<dbReference type="AlphaFoldDB" id="A0A9P1BK32"/>
<keyword evidence="2 3" id="KW-0040">ANK repeat</keyword>
<name>A0A9P1BK32_9DINO</name>
<dbReference type="OrthoDB" id="46564at2759"/>
<dbReference type="EMBL" id="CAMXCT010000163">
    <property type="protein sequence ID" value="CAI3974859.1"/>
    <property type="molecule type" value="Genomic_DNA"/>
</dbReference>
<reference evidence="5 6" key="2">
    <citation type="submission" date="2024-05" db="EMBL/GenBank/DDBJ databases">
        <authorList>
            <person name="Chen Y."/>
            <person name="Shah S."/>
            <person name="Dougan E. K."/>
            <person name="Thang M."/>
            <person name="Chan C."/>
        </authorList>
    </citation>
    <scope>NUCLEOTIDE SEQUENCE [LARGE SCALE GENOMIC DNA]</scope>
</reference>
<accession>A0A9P1BK32</accession>
<sequence>MSTSDKDPIFQQGPAAPLCDLRGLPQACVPERMSGLTDQECADVRLAQAATRGELKDLQQAIRSGARVDTRAEMHIAMGDAGNAKPGKRTPLMRACASGHLEVVKALLMSGASMWRVDSRGWTPLCYALANGEWSIAGHILSEAGNHRDRQVKMALDHRFEIIDYCEEFTGSNEADQLRLWVESPGDSDFVALPGTCGDHPETGRMV</sequence>
<evidence type="ECO:0000256" key="2">
    <source>
        <dbReference type="ARBA" id="ARBA00023043"/>
    </source>
</evidence>
<dbReference type="Proteomes" id="UP001152797">
    <property type="component" value="Unassembled WGS sequence"/>
</dbReference>
<dbReference type="SUPFAM" id="SSF48403">
    <property type="entry name" value="Ankyrin repeat"/>
    <property type="match status" value="1"/>
</dbReference>
<dbReference type="EMBL" id="CAMXCT020000163">
    <property type="protein sequence ID" value="CAL1128234.1"/>
    <property type="molecule type" value="Genomic_DNA"/>
</dbReference>
<reference evidence="4" key="1">
    <citation type="submission" date="2022-10" db="EMBL/GenBank/DDBJ databases">
        <authorList>
            <person name="Chen Y."/>
            <person name="Dougan E. K."/>
            <person name="Chan C."/>
            <person name="Rhodes N."/>
            <person name="Thang M."/>
        </authorList>
    </citation>
    <scope>NUCLEOTIDE SEQUENCE</scope>
</reference>
<gene>
    <name evidence="4" type="ORF">C1SCF055_LOCUS3225</name>
</gene>
<dbReference type="EMBL" id="CAMXCT030000163">
    <property type="protein sequence ID" value="CAL4762171.1"/>
    <property type="molecule type" value="Genomic_DNA"/>
</dbReference>
<proteinExistence type="predicted"/>
<dbReference type="InterPro" id="IPR036770">
    <property type="entry name" value="Ankyrin_rpt-contain_sf"/>
</dbReference>
<dbReference type="InterPro" id="IPR050776">
    <property type="entry name" value="Ank_Repeat/CDKN_Inhibitor"/>
</dbReference>
<dbReference type="Pfam" id="PF12796">
    <property type="entry name" value="Ank_2"/>
    <property type="match status" value="1"/>
</dbReference>
<evidence type="ECO:0000313" key="6">
    <source>
        <dbReference type="Proteomes" id="UP001152797"/>
    </source>
</evidence>
<protein>
    <recommendedName>
        <fullName evidence="7">Ankyrin repeat protein</fullName>
    </recommendedName>
</protein>
<keyword evidence="1" id="KW-0677">Repeat</keyword>
<dbReference type="SMART" id="SM00248">
    <property type="entry name" value="ANK"/>
    <property type="match status" value="2"/>
</dbReference>
<comment type="caution">
    <text evidence="4">The sequence shown here is derived from an EMBL/GenBank/DDBJ whole genome shotgun (WGS) entry which is preliminary data.</text>
</comment>
<evidence type="ECO:0000256" key="3">
    <source>
        <dbReference type="PROSITE-ProRule" id="PRU00023"/>
    </source>
</evidence>
<evidence type="ECO:0008006" key="7">
    <source>
        <dbReference type="Google" id="ProtNLM"/>
    </source>
</evidence>
<dbReference type="PANTHER" id="PTHR24201">
    <property type="entry name" value="ANK_REP_REGION DOMAIN-CONTAINING PROTEIN"/>
    <property type="match status" value="1"/>
</dbReference>
<dbReference type="Gene3D" id="1.25.40.20">
    <property type="entry name" value="Ankyrin repeat-containing domain"/>
    <property type="match status" value="1"/>
</dbReference>
<dbReference type="PROSITE" id="PS50088">
    <property type="entry name" value="ANK_REPEAT"/>
    <property type="match status" value="1"/>
</dbReference>